<keyword evidence="3" id="KW-1185">Reference proteome</keyword>
<feature type="region of interest" description="Disordered" evidence="1">
    <location>
        <begin position="1"/>
        <end position="21"/>
    </location>
</feature>
<proteinExistence type="predicted"/>
<dbReference type="AlphaFoldDB" id="A0A8J2L7N3"/>
<evidence type="ECO:0000313" key="3">
    <source>
        <dbReference type="Proteomes" id="UP000708208"/>
    </source>
</evidence>
<evidence type="ECO:0000313" key="2">
    <source>
        <dbReference type="EMBL" id="CAG7827182.1"/>
    </source>
</evidence>
<organism evidence="2 3">
    <name type="scientific">Allacma fusca</name>
    <dbReference type="NCBI Taxonomy" id="39272"/>
    <lineage>
        <taxon>Eukaryota</taxon>
        <taxon>Metazoa</taxon>
        <taxon>Ecdysozoa</taxon>
        <taxon>Arthropoda</taxon>
        <taxon>Hexapoda</taxon>
        <taxon>Collembola</taxon>
        <taxon>Symphypleona</taxon>
        <taxon>Sminthuridae</taxon>
        <taxon>Allacma</taxon>
    </lineage>
</organism>
<reference evidence="2" key="1">
    <citation type="submission" date="2021-06" db="EMBL/GenBank/DDBJ databases">
        <authorList>
            <person name="Hodson N. C."/>
            <person name="Mongue J. A."/>
            <person name="Jaron S. K."/>
        </authorList>
    </citation>
    <scope>NUCLEOTIDE SEQUENCE</scope>
</reference>
<name>A0A8J2L7N3_9HEXA</name>
<feature type="non-terminal residue" evidence="2">
    <location>
        <position position="1"/>
    </location>
</feature>
<comment type="caution">
    <text evidence="2">The sequence shown here is derived from an EMBL/GenBank/DDBJ whole genome shotgun (WGS) entry which is preliminary data.</text>
</comment>
<dbReference type="Proteomes" id="UP000708208">
    <property type="component" value="Unassembled WGS sequence"/>
</dbReference>
<protein>
    <submittedName>
        <fullName evidence="2">Uncharacterized protein</fullName>
    </submittedName>
</protein>
<sequence length="21" mass="2327">MLQQHAPMRVEVSMSATISPL</sequence>
<accession>A0A8J2L7N3</accession>
<evidence type="ECO:0000256" key="1">
    <source>
        <dbReference type="SAM" id="MobiDB-lite"/>
    </source>
</evidence>
<gene>
    <name evidence="2" type="ORF">AFUS01_LOCUS37181</name>
</gene>
<dbReference type="EMBL" id="CAJVCH010542536">
    <property type="protein sequence ID" value="CAG7827182.1"/>
    <property type="molecule type" value="Genomic_DNA"/>
</dbReference>